<keyword evidence="4" id="KW-1185">Reference proteome</keyword>
<dbReference type="OrthoDB" id="445341at2759"/>
<dbReference type="Pfam" id="PF13532">
    <property type="entry name" value="2OG-FeII_Oxy_2"/>
    <property type="match status" value="1"/>
</dbReference>
<dbReference type="Proteomes" id="UP000054937">
    <property type="component" value="Unassembled WGS sequence"/>
</dbReference>
<feature type="domain" description="Fe2OG dioxygenase" evidence="2">
    <location>
        <begin position="86"/>
        <end position="211"/>
    </location>
</feature>
<feature type="compositionally biased region" description="Low complexity" evidence="1">
    <location>
        <begin position="136"/>
        <end position="148"/>
    </location>
</feature>
<dbReference type="AlphaFoldDB" id="A0A0V0QB13"/>
<name>A0A0V0QB13_PSEPJ</name>
<feature type="compositionally biased region" description="Basic and acidic residues" evidence="1">
    <location>
        <begin position="150"/>
        <end position="159"/>
    </location>
</feature>
<evidence type="ECO:0000259" key="2">
    <source>
        <dbReference type="PROSITE" id="PS51471"/>
    </source>
</evidence>
<evidence type="ECO:0000256" key="1">
    <source>
        <dbReference type="SAM" id="MobiDB-lite"/>
    </source>
</evidence>
<protein>
    <recommendedName>
        <fullName evidence="2">Fe2OG dioxygenase domain-containing protein</fullName>
    </recommendedName>
</protein>
<proteinExistence type="predicted"/>
<dbReference type="InterPro" id="IPR027450">
    <property type="entry name" value="AlkB-like"/>
</dbReference>
<gene>
    <name evidence="3" type="ORF">PPERSA_02509</name>
</gene>
<reference evidence="3 4" key="1">
    <citation type="journal article" date="2015" name="Sci. Rep.">
        <title>Genome of the facultative scuticociliatosis pathogen Pseudocohnilembus persalinus provides insight into its virulence through horizontal gene transfer.</title>
        <authorList>
            <person name="Xiong J."/>
            <person name="Wang G."/>
            <person name="Cheng J."/>
            <person name="Tian M."/>
            <person name="Pan X."/>
            <person name="Warren A."/>
            <person name="Jiang C."/>
            <person name="Yuan D."/>
            <person name="Miao W."/>
        </authorList>
    </citation>
    <scope>NUCLEOTIDE SEQUENCE [LARGE SCALE GENOMIC DNA]</scope>
    <source>
        <strain evidence="3">36N120E</strain>
    </source>
</reference>
<dbReference type="InterPro" id="IPR032854">
    <property type="entry name" value="ALKBH3"/>
</dbReference>
<comment type="caution">
    <text evidence="3">The sequence shown here is derived from an EMBL/GenBank/DDBJ whole genome shotgun (WGS) entry which is preliminary data.</text>
</comment>
<dbReference type="EMBL" id="LDAU01000214">
    <property type="protein sequence ID" value="KRW99397.1"/>
    <property type="molecule type" value="Genomic_DNA"/>
</dbReference>
<dbReference type="SUPFAM" id="SSF51197">
    <property type="entry name" value="Clavaminate synthase-like"/>
    <property type="match status" value="1"/>
</dbReference>
<dbReference type="InParanoid" id="A0A0V0QB13"/>
<feature type="region of interest" description="Disordered" evidence="1">
    <location>
        <begin position="134"/>
        <end position="159"/>
    </location>
</feature>
<dbReference type="PROSITE" id="PS51471">
    <property type="entry name" value="FE2OG_OXY"/>
    <property type="match status" value="1"/>
</dbReference>
<dbReference type="InterPro" id="IPR037151">
    <property type="entry name" value="AlkB-like_sf"/>
</dbReference>
<dbReference type="PANTHER" id="PTHR31212:SF4">
    <property type="entry name" value="ALPHA-KETOGLUTARATE-DEPENDENT DIOXYGENASE ALKB HOMOLOG 3"/>
    <property type="match status" value="1"/>
</dbReference>
<accession>A0A0V0QB13</accession>
<dbReference type="PANTHER" id="PTHR31212">
    <property type="entry name" value="ALPHA-KETOGLUTARATE-DEPENDENT DIOXYGENASE ALKB HOMOLOG 3"/>
    <property type="match status" value="1"/>
</dbReference>
<dbReference type="GO" id="GO:0006307">
    <property type="term" value="P:DNA alkylation repair"/>
    <property type="evidence" value="ECO:0007669"/>
    <property type="project" value="InterPro"/>
</dbReference>
<sequence length="215" mass="25514">MEQTSDKKINSPIIKGVQYYPNFIENPKELFEFLDKNCNWDTSMKARKTVSFGVPYNYGQMSYENNNFPKQLQEINEKIEKKIGFLPNNCLINYYEDGLSRMGYHSDRTDNLEPNTGVVIISLGETRLLKYRKIPQNNNDNNDNQNENENYDKNWENKNEKNQNQEFWNYYLEDGSLAYQSLEIQKTHQHSVPMDKGIKNPRMSLTFRRVIQNKN</sequence>
<dbReference type="InterPro" id="IPR005123">
    <property type="entry name" value="Oxoglu/Fe-dep_dioxygenase_dom"/>
</dbReference>
<evidence type="ECO:0000313" key="4">
    <source>
        <dbReference type="Proteomes" id="UP000054937"/>
    </source>
</evidence>
<dbReference type="GO" id="GO:0051213">
    <property type="term" value="F:dioxygenase activity"/>
    <property type="evidence" value="ECO:0007669"/>
    <property type="project" value="InterPro"/>
</dbReference>
<evidence type="ECO:0000313" key="3">
    <source>
        <dbReference type="EMBL" id="KRW99397.1"/>
    </source>
</evidence>
<dbReference type="Gene3D" id="2.60.120.590">
    <property type="entry name" value="Alpha-ketoglutarate-dependent dioxygenase AlkB-like"/>
    <property type="match status" value="1"/>
</dbReference>
<organism evidence="3 4">
    <name type="scientific">Pseudocohnilembus persalinus</name>
    <name type="common">Ciliate</name>
    <dbReference type="NCBI Taxonomy" id="266149"/>
    <lineage>
        <taxon>Eukaryota</taxon>
        <taxon>Sar</taxon>
        <taxon>Alveolata</taxon>
        <taxon>Ciliophora</taxon>
        <taxon>Intramacronucleata</taxon>
        <taxon>Oligohymenophorea</taxon>
        <taxon>Scuticociliatia</taxon>
        <taxon>Philasterida</taxon>
        <taxon>Pseudocohnilembidae</taxon>
        <taxon>Pseudocohnilembus</taxon>
    </lineage>
</organism>